<dbReference type="PANTHER" id="PTHR35191:SF1">
    <property type="entry name" value="PROPHAGE SIDE TAIL FIBER PROTEIN HOMOLOG STFQ-RELATED"/>
    <property type="match status" value="1"/>
</dbReference>
<feature type="domain" description="Phage tail fibre protein N-terminal" evidence="2">
    <location>
        <begin position="1"/>
        <end position="149"/>
    </location>
</feature>
<name>A0ABQ3FBV5_9GAMM</name>
<dbReference type="InterPro" id="IPR022225">
    <property type="entry name" value="Phage_tail_fibre_N"/>
</dbReference>
<dbReference type="InterPro" id="IPR051934">
    <property type="entry name" value="Phage_Tail_Fiber_Structural"/>
</dbReference>
<dbReference type="PANTHER" id="PTHR35191">
    <property type="entry name" value="PROPHAGE SIDE TAIL FIBER PROTEIN HOMOLOG STFQ-RELATED"/>
    <property type="match status" value="1"/>
</dbReference>
<dbReference type="Gene3D" id="2.60.40.3940">
    <property type="match status" value="1"/>
</dbReference>
<evidence type="ECO:0008006" key="6">
    <source>
        <dbReference type="Google" id="ProtNLM"/>
    </source>
</evidence>
<reference evidence="5" key="1">
    <citation type="journal article" date="2019" name="Int. J. Syst. Evol. Microbiol.">
        <title>The Global Catalogue of Microorganisms (GCM) 10K type strain sequencing project: providing services to taxonomists for standard genome sequencing and annotation.</title>
        <authorList>
            <consortium name="The Broad Institute Genomics Platform"/>
            <consortium name="The Broad Institute Genome Sequencing Center for Infectious Disease"/>
            <person name="Wu L."/>
            <person name="Ma J."/>
        </authorList>
    </citation>
    <scope>NUCLEOTIDE SEQUENCE [LARGE SCALE GENOMIC DNA]</scope>
    <source>
        <strain evidence="5">KCTC 42082</strain>
    </source>
</reference>
<dbReference type="Pfam" id="PF21882">
    <property type="entry name" value="Gp53-like_C"/>
    <property type="match status" value="1"/>
</dbReference>
<evidence type="ECO:0000259" key="3">
    <source>
        <dbReference type="Pfam" id="PF21882"/>
    </source>
</evidence>
<comment type="caution">
    <text evidence="4">The sequence shown here is derived from an EMBL/GenBank/DDBJ whole genome shotgun (WGS) entry which is preliminary data.</text>
</comment>
<evidence type="ECO:0000313" key="4">
    <source>
        <dbReference type="EMBL" id="GHC17571.1"/>
    </source>
</evidence>
<evidence type="ECO:0000259" key="2">
    <source>
        <dbReference type="Pfam" id="PF12571"/>
    </source>
</evidence>
<dbReference type="RefSeq" id="WP_189514962.1">
    <property type="nucleotide sequence ID" value="NZ_BMZM01000001.1"/>
</dbReference>
<dbReference type="Proteomes" id="UP000604243">
    <property type="component" value="Unassembled WGS sequence"/>
</dbReference>
<protein>
    <recommendedName>
        <fullName evidence="6">Phage tail protein</fullName>
    </recommendedName>
</protein>
<organism evidence="4 5">
    <name type="scientific">Kushneria pakistanensis</name>
    <dbReference type="NCBI Taxonomy" id="1508770"/>
    <lineage>
        <taxon>Bacteria</taxon>
        <taxon>Pseudomonadati</taxon>
        <taxon>Pseudomonadota</taxon>
        <taxon>Gammaproteobacteria</taxon>
        <taxon>Oceanospirillales</taxon>
        <taxon>Halomonadaceae</taxon>
        <taxon>Kushneria</taxon>
    </lineage>
</organism>
<sequence>MSQFFTLLTKTGQGLLANAIAYGQPLTIAEMAIGDGGGKLPKPDASVTRLFNEVRRGPINQTTTDPNNPNWTVVEQVLPAEVGGWTIREVGLYDTDGNLIAYGNYPETYKPQLSEGAARTQTIRFVMEVTDTSAVTLRIDPSVVMASRKYVDDTLAAHEKSRNHPDADTKNKGFVRFATLAESRKGEESKAAQTPAGGKAQLDDHRAEKEAHKAGQITLDQLLSVFGDAGTVQDVLALLGDASRKAVGENKGNVMPVGAFGWGIPAPDRPCYDVDATGNLGLYYARGDQSGTFRGKHPVPNGYVLWVTRPDDYANQIAFADGGVGMFLRSYVRGKGWTQWGEITHTANPDTIVNAIAATQAEVDKGEVEKAVTTKTLKGWIKQATESVFGLMRVATQSQVNAGTDDATAVTPKKLRWGVSYRISANGWIVFPTWLGGLAVQWGFSASVPGTSWATTSFPIAFANQCFHVFPVYLNGTATPDVGNPINVGDRKTTHFDMYNGGRNTATYSYLAIGY</sequence>
<dbReference type="EMBL" id="BMZM01000001">
    <property type="protein sequence ID" value="GHC17571.1"/>
    <property type="molecule type" value="Genomic_DNA"/>
</dbReference>
<evidence type="ECO:0000313" key="5">
    <source>
        <dbReference type="Proteomes" id="UP000604243"/>
    </source>
</evidence>
<dbReference type="Pfam" id="PF12571">
    <property type="entry name" value="Phage_tail_fib"/>
    <property type="match status" value="1"/>
</dbReference>
<accession>A0ABQ3FBV5</accession>
<feature type="domain" description="Putative tail fiber protein gp53-like C-terminal" evidence="3">
    <location>
        <begin position="436"/>
        <end position="515"/>
    </location>
</feature>
<dbReference type="InterPro" id="IPR054075">
    <property type="entry name" value="Gp53-like_C"/>
</dbReference>
<evidence type="ECO:0000256" key="1">
    <source>
        <dbReference type="SAM" id="MobiDB-lite"/>
    </source>
</evidence>
<feature type="region of interest" description="Disordered" evidence="1">
    <location>
        <begin position="182"/>
        <end position="203"/>
    </location>
</feature>
<gene>
    <name evidence="4" type="ORF">GCM10010082_06010</name>
</gene>
<proteinExistence type="predicted"/>
<keyword evidence="5" id="KW-1185">Reference proteome</keyword>